<gene>
    <name evidence="1" type="ORF">D0Z00_004195</name>
</gene>
<evidence type="ECO:0000313" key="1">
    <source>
        <dbReference type="EMBL" id="KAF5093193.1"/>
    </source>
</evidence>
<keyword evidence="2" id="KW-1185">Reference proteome</keyword>
<accession>A0ACB6UZ23</accession>
<comment type="caution">
    <text evidence="1">The sequence shown here is derived from an EMBL/GenBank/DDBJ whole genome shotgun (WGS) entry which is preliminary data.</text>
</comment>
<name>A0ACB6UZ23_9ASCO</name>
<dbReference type="EMBL" id="QVQA01000267">
    <property type="protein sequence ID" value="KAF5093193.1"/>
    <property type="molecule type" value="Genomic_DNA"/>
</dbReference>
<protein>
    <submittedName>
        <fullName evidence="1">Uncharacterized protein</fullName>
    </submittedName>
</protein>
<sequence length="599" mass="67850">MDRVFKRVAEGVAAFDAIYEKVQMSSNHSQKEKLEQDLKREIKKLQRLRDQIKTWMGSNDIKDKKMLTEQRKLIETEMERFKACEKEMKTKAYSKEGLTNSMKLDPREKEKVDTSNFVSSMLEELERQVEALEAEQETLQAKKSRKDTSKQERLSEIDDSLERHKWHVDKLEIVLRKLENGELSPDVINNIQDDIRYYVESNQDVDFAEDEEIYDELNLDFEEDGELDSYARDDTPSYSLDDLASEHSTSASVKETPTSLESAAPSRKSSIAANSPVLSHNNVHTSVPTSNSILSGMKPAPPPARSTSELKYASAAASGSNNLHPALSPLPPPTPSTPVTSSYATSVTNTSHAPAVSASATTPAALHAVPSAPVAARNNQQPPGITKVSSTTTSPKATNTSIPVSSNETSTHAAPAVKIEKKLKEERKVTLPPGLQDLIGSFDAARERIGAPPAIESIAKLLETSYIHCPNSFLANKPKNYQPETPYPTPSYYPQEPLSSLDEEAMFVKMDIDTLFYIFYYRQGTYQQALAAHELKRRSWRFHKRFLTWFQRHEEPKTINNEYEQGTYRYFDFEGLWLQRRKSNFKFEYQFLEDEDLIK</sequence>
<proteinExistence type="predicted"/>
<evidence type="ECO:0000313" key="2">
    <source>
        <dbReference type="Proteomes" id="UP000744676"/>
    </source>
</evidence>
<organism evidence="1 2">
    <name type="scientific">Geotrichum galactomycetum</name>
    <dbReference type="NCBI Taxonomy" id="27317"/>
    <lineage>
        <taxon>Eukaryota</taxon>
        <taxon>Fungi</taxon>
        <taxon>Dikarya</taxon>
        <taxon>Ascomycota</taxon>
        <taxon>Saccharomycotina</taxon>
        <taxon>Dipodascomycetes</taxon>
        <taxon>Dipodascales</taxon>
        <taxon>Dipodascaceae</taxon>
        <taxon>Geotrichum</taxon>
    </lineage>
</organism>
<dbReference type="Proteomes" id="UP000744676">
    <property type="component" value="Unassembled WGS sequence"/>
</dbReference>
<reference evidence="1 2" key="1">
    <citation type="journal article" date="2020" name="Front. Microbiol.">
        <title>Phenotypic and Genetic Characterization of the Cheese Ripening Yeast Geotrichum candidum.</title>
        <authorList>
            <person name="Perkins V."/>
            <person name="Vignola S."/>
            <person name="Lessard M.H."/>
            <person name="Plante P.L."/>
            <person name="Corbeil J."/>
            <person name="Dugat-Bony E."/>
            <person name="Frenette M."/>
            <person name="Labrie S."/>
        </authorList>
    </citation>
    <scope>NUCLEOTIDE SEQUENCE [LARGE SCALE GENOMIC DNA]</scope>
    <source>
        <strain evidence="1 2">LMA-1147</strain>
    </source>
</reference>